<dbReference type="AlphaFoldDB" id="A0AAN8EPB1"/>
<dbReference type="SFLD" id="SFLDS00003">
    <property type="entry name" value="Haloacid_Dehalogenase"/>
    <property type="match status" value="1"/>
</dbReference>
<evidence type="ECO:0000256" key="1">
    <source>
        <dbReference type="ARBA" id="ARBA00022801"/>
    </source>
</evidence>
<keyword evidence="3" id="KW-1185">Reference proteome</keyword>
<dbReference type="Pfam" id="PF13419">
    <property type="entry name" value="HAD_2"/>
    <property type="match status" value="1"/>
</dbReference>
<dbReference type="Gene3D" id="3.40.50.1000">
    <property type="entry name" value="HAD superfamily/HAD-like"/>
    <property type="match status" value="1"/>
</dbReference>
<name>A0AAN8EPB1_9EURO</name>
<dbReference type="PANTHER" id="PTHR43316">
    <property type="entry name" value="HYDROLASE, HALOACID DELAHOGENASE-RELATED"/>
    <property type="match status" value="1"/>
</dbReference>
<evidence type="ECO:0008006" key="4">
    <source>
        <dbReference type="Google" id="ProtNLM"/>
    </source>
</evidence>
<dbReference type="PANTHER" id="PTHR43316:SF3">
    <property type="entry name" value="HALOACID DEHALOGENASE, TYPE II (AFU_ORTHOLOGUE AFUA_2G07750)-RELATED"/>
    <property type="match status" value="1"/>
</dbReference>
<dbReference type="InterPro" id="IPR023198">
    <property type="entry name" value="PGP-like_dom2"/>
</dbReference>
<reference evidence="2 3" key="1">
    <citation type="submission" date="2022-12" db="EMBL/GenBank/DDBJ databases">
        <title>Genomic features and morphological characterization of a novel Knufia sp. strain isolated from spacecraft assembly facility.</title>
        <authorList>
            <person name="Teixeira M."/>
            <person name="Chander A.M."/>
            <person name="Stajich J.E."/>
            <person name="Venkateswaran K."/>
        </authorList>
    </citation>
    <scope>NUCLEOTIDE SEQUENCE [LARGE SCALE GENOMIC DNA]</scope>
    <source>
        <strain evidence="2 3">FJI-L2-BK-P2</strain>
    </source>
</reference>
<dbReference type="InterPro" id="IPR051540">
    <property type="entry name" value="S-2-haloacid_dehalogenase"/>
</dbReference>
<dbReference type="InterPro" id="IPR041492">
    <property type="entry name" value="HAD_2"/>
</dbReference>
<dbReference type="Proteomes" id="UP001316803">
    <property type="component" value="Unassembled WGS sequence"/>
</dbReference>
<comment type="caution">
    <text evidence="2">The sequence shown here is derived from an EMBL/GenBank/DDBJ whole genome shotgun (WGS) entry which is preliminary data.</text>
</comment>
<dbReference type="SFLD" id="SFLDG01129">
    <property type="entry name" value="C1.5:_HAD__Beta-PGM__Phosphata"/>
    <property type="match status" value="1"/>
</dbReference>
<gene>
    <name evidence="2" type="ORF">OHC33_001280</name>
</gene>
<proteinExistence type="predicted"/>
<evidence type="ECO:0000313" key="2">
    <source>
        <dbReference type="EMBL" id="KAK5958090.1"/>
    </source>
</evidence>
<dbReference type="InterPro" id="IPR036412">
    <property type="entry name" value="HAD-like_sf"/>
</dbReference>
<dbReference type="Gene3D" id="1.10.150.240">
    <property type="entry name" value="Putative phosphatase, domain 2"/>
    <property type="match status" value="1"/>
</dbReference>
<evidence type="ECO:0000313" key="3">
    <source>
        <dbReference type="Proteomes" id="UP001316803"/>
    </source>
</evidence>
<accession>A0AAN8EPB1</accession>
<protein>
    <recommendedName>
        <fullName evidence="4">Haloacid dehalogenase</fullName>
    </recommendedName>
</protein>
<dbReference type="InterPro" id="IPR006439">
    <property type="entry name" value="HAD-SF_hydro_IA"/>
</dbReference>
<sequence length="275" mass="30781">MVFYGQNRKDPVHAVPAELFLLQAIEGKVVHYANRDPAPQSSINRPLVAPDTMASYKPQAIIFDLLTALLNSWTIWDGAIPENERDVITGQAWRKRYLEITYGCDAYKPYEDLVRQAAEDVALSSAAPKALLERMDEILPWPEVPDVLAKLKAQGYLLAVVTNCSNELGHRAISNCEKVVREKTDSKEFSFDQTVTAEESGFYKPNPKPYRDVLEKLGVTADEALFVAGSSMDVPGASDVGMKVTWHNHVGLPRWNERVPWREGRNLDEALGDIL</sequence>
<dbReference type="SUPFAM" id="SSF56784">
    <property type="entry name" value="HAD-like"/>
    <property type="match status" value="1"/>
</dbReference>
<keyword evidence="1" id="KW-0378">Hydrolase</keyword>
<dbReference type="InterPro" id="IPR023214">
    <property type="entry name" value="HAD_sf"/>
</dbReference>
<organism evidence="2 3">
    <name type="scientific">Knufia fluminis</name>
    <dbReference type="NCBI Taxonomy" id="191047"/>
    <lineage>
        <taxon>Eukaryota</taxon>
        <taxon>Fungi</taxon>
        <taxon>Dikarya</taxon>
        <taxon>Ascomycota</taxon>
        <taxon>Pezizomycotina</taxon>
        <taxon>Eurotiomycetes</taxon>
        <taxon>Chaetothyriomycetidae</taxon>
        <taxon>Chaetothyriales</taxon>
        <taxon>Trichomeriaceae</taxon>
        <taxon>Knufia</taxon>
    </lineage>
</organism>
<dbReference type="GO" id="GO:0016791">
    <property type="term" value="F:phosphatase activity"/>
    <property type="evidence" value="ECO:0007669"/>
    <property type="project" value="UniProtKB-ARBA"/>
</dbReference>
<dbReference type="PRINTS" id="PR00413">
    <property type="entry name" value="HADHALOGNASE"/>
</dbReference>
<dbReference type="EMBL" id="JAKLMC020000002">
    <property type="protein sequence ID" value="KAK5958090.1"/>
    <property type="molecule type" value="Genomic_DNA"/>
</dbReference>